<organism evidence="14 15">
    <name type="scientific">Trametes cubensis</name>
    <dbReference type="NCBI Taxonomy" id="1111947"/>
    <lineage>
        <taxon>Eukaryota</taxon>
        <taxon>Fungi</taxon>
        <taxon>Dikarya</taxon>
        <taxon>Basidiomycota</taxon>
        <taxon>Agaricomycotina</taxon>
        <taxon>Agaricomycetes</taxon>
        <taxon>Polyporales</taxon>
        <taxon>Polyporaceae</taxon>
        <taxon>Trametes</taxon>
    </lineage>
</organism>
<gene>
    <name evidence="11" type="primary">ADI1</name>
    <name evidence="14" type="ORF">ONZ51_g1679</name>
</gene>
<keyword evidence="2 11" id="KW-0963">Cytoplasm</keyword>
<feature type="binding site" evidence="11">
    <location>
        <position position="220"/>
    </location>
    <ligand>
        <name>Fe(2+)</name>
        <dbReference type="ChEBI" id="CHEBI:29033"/>
        <note>for iron-dependent acireductone dioxygenase activity</note>
    </ligand>
</feature>
<dbReference type="GO" id="GO:0019509">
    <property type="term" value="P:L-methionine salvage from methylthioadenosine"/>
    <property type="evidence" value="ECO:0007669"/>
    <property type="project" value="UniProtKB-UniRule"/>
</dbReference>
<feature type="binding site" evidence="11">
    <location>
        <position position="216"/>
    </location>
    <ligand>
        <name>Fe(2+)</name>
        <dbReference type="ChEBI" id="CHEBI:29033"/>
        <note>for iron-dependent acireductone dioxygenase activity</note>
    </ligand>
</feature>
<feature type="domain" description="Tse2 ADP-ribosyltransferase toxin" evidence="13">
    <location>
        <begin position="48"/>
        <end position="158"/>
    </location>
</feature>
<keyword evidence="7 11" id="KW-0560">Oxidoreductase</keyword>
<dbReference type="GO" id="GO:0010308">
    <property type="term" value="F:acireductone dioxygenase (Ni2+-requiring) activity"/>
    <property type="evidence" value="ECO:0007669"/>
    <property type="project" value="UniProtKB-UniRule"/>
</dbReference>
<dbReference type="Pfam" id="PF07883">
    <property type="entry name" value="Cupin_2"/>
    <property type="match status" value="1"/>
</dbReference>
<dbReference type="Pfam" id="PF18648">
    <property type="entry name" value="ADPRTs_Tse2"/>
    <property type="match status" value="1"/>
</dbReference>
<dbReference type="EC" id="1.13.11.53" evidence="11"/>
<dbReference type="InterPro" id="IPR011051">
    <property type="entry name" value="RmlC_Cupin_sf"/>
</dbReference>
<keyword evidence="3 11" id="KW-0533">Nickel</keyword>
<dbReference type="Gene3D" id="2.60.120.10">
    <property type="entry name" value="Jelly Rolls"/>
    <property type="match status" value="1"/>
</dbReference>
<comment type="catalytic activity">
    <reaction evidence="1 11">
        <text>1,2-dihydroxy-5-(methylsulfanyl)pent-1-en-3-one + O2 = 4-methylsulfanyl-2-oxobutanoate + formate + 2 H(+)</text>
        <dbReference type="Rhea" id="RHEA:24504"/>
        <dbReference type="ChEBI" id="CHEBI:15378"/>
        <dbReference type="ChEBI" id="CHEBI:15379"/>
        <dbReference type="ChEBI" id="CHEBI:15740"/>
        <dbReference type="ChEBI" id="CHEBI:16723"/>
        <dbReference type="ChEBI" id="CHEBI:49252"/>
        <dbReference type="EC" id="1.13.11.54"/>
    </reaction>
</comment>
<dbReference type="HAMAP" id="MF_03154">
    <property type="entry name" value="Salvage_MtnD_euk"/>
    <property type="match status" value="1"/>
</dbReference>
<dbReference type="GO" id="GO:0016151">
    <property type="term" value="F:nickel cation binding"/>
    <property type="evidence" value="ECO:0007669"/>
    <property type="project" value="UniProtKB-UniRule"/>
</dbReference>
<comment type="pathway">
    <text evidence="11">Amino-acid biosynthesis; L-methionine biosynthesis via salvage pathway; L-methionine from S-methyl-5-thio-alpha-D-ribose 1-phosphate: step 5/6.</text>
</comment>
<evidence type="ECO:0000256" key="8">
    <source>
        <dbReference type="ARBA" id="ARBA00023004"/>
    </source>
</evidence>
<evidence type="ECO:0000256" key="2">
    <source>
        <dbReference type="ARBA" id="ARBA00022490"/>
    </source>
</evidence>
<feature type="binding site" evidence="11">
    <location>
        <position position="220"/>
    </location>
    <ligand>
        <name>Ni(2+)</name>
        <dbReference type="ChEBI" id="CHEBI:49786"/>
        <note>for nickel-dependent acireductone dioxygenase activity</note>
    </ligand>
</feature>
<feature type="binding site" evidence="11">
    <location>
        <position position="214"/>
    </location>
    <ligand>
        <name>Fe(2+)</name>
        <dbReference type="ChEBI" id="CHEBI:29033"/>
        <note>for iron-dependent acireductone dioxygenase activity</note>
    </ligand>
</feature>
<name>A0AAD7U3C9_9APHY</name>
<comment type="similarity">
    <text evidence="11">Belongs to the acireductone dioxygenase (ARD) family.</text>
</comment>
<dbReference type="PANTHER" id="PTHR23418">
    <property type="entry name" value="ACIREDUCTONE DIOXYGENASE"/>
    <property type="match status" value="1"/>
</dbReference>
<evidence type="ECO:0000256" key="11">
    <source>
        <dbReference type="HAMAP-Rule" id="MF_03154"/>
    </source>
</evidence>
<feature type="domain" description="Cupin type-2" evidence="12">
    <location>
        <begin position="212"/>
        <end position="285"/>
    </location>
</feature>
<protein>
    <recommendedName>
        <fullName evidence="11">Acireductone dioxygenase</fullName>
    </recommendedName>
    <alternativeName>
        <fullName evidence="11">Acireductone dioxygenase (Fe(2+)-requiring)</fullName>
        <shortName evidence="11">ARD'</shortName>
        <shortName evidence="11">Fe-ARD</shortName>
        <ecNumber evidence="11">1.13.11.54</ecNumber>
    </alternativeName>
    <alternativeName>
        <fullName evidence="11">Acireductone dioxygenase (Ni(2+)-requiring)</fullName>
        <shortName evidence="11">ARD</shortName>
        <shortName evidence="11">Ni-ARD</shortName>
        <ecNumber evidence="11">1.13.11.53</ecNumber>
    </alternativeName>
</protein>
<comment type="catalytic activity">
    <reaction evidence="11">
        <text>1,2-dihydroxy-5-(methylsulfanyl)pent-1-en-3-one + O2 = 3-(methylsulfanyl)propanoate + CO + formate + 2 H(+)</text>
        <dbReference type="Rhea" id="RHEA:14161"/>
        <dbReference type="ChEBI" id="CHEBI:15378"/>
        <dbReference type="ChEBI" id="CHEBI:15379"/>
        <dbReference type="ChEBI" id="CHEBI:15740"/>
        <dbReference type="ChEBI" id="CHEBI:17245"/>
        <dbReference type="ChEBI" id="CHEBI:49016"/>
        <dbReference type="ChEBI" id="CHEBI:49252"/>
        <dbReference type="EC" id="1.13.11.53"/>
    </reaction>
</comment>
<evidence type="ECO:0000256" key="1">
    <source>
        <dbReference type="ARBA" id="ARBA00000428"/>
    </source>
</evidence>
<evidence type="ECO:0000256" key="5">
    <source>
        <dbReference type="ARBA" id="ARBA00022723"/>
    </source>
</evidence>
<dbReference type="InterPro" id="IPR013096">
    <property type="entry name" value="Cupin_2"/>
</dbReference>
<evidence type="ECO:0000256" key="7">
    <source>
        <dbReference type="ARBA" id="ARBA00023002"/>
    </source>
</evidence>
<dbReference type="SUPFAM" id="SSF51182">
    <property type="entry name" value="RmlC-like cupins"/>
    <property type="match status" value="1"/>
</dbReference>
<reference evidence="14" key="1">
    <citation type="submission" date="2022-11" db="EMBL/GenBank/DDBJ databases">
        <title>Genome Sequence of Cubamyces cubensis.</title>
        <authorList>
            <person name="Buettner E."/>
        </authorList>
    </citation>
    <scope>NUCLEOTIDE SEQUENCE</scope>
    <source>
        <strain evidence="14">MPL-01</strain>
    </source>
</reference>
<dbReference type="PANTHER" id="PTHR23418:SF0">
    <property type="entry name" value="ACIREDUCTONE DIOXYGENASE"/>
    <property type="match status" value="1"/>
</dbReference>
<dbReference type="InterPro" id="IPR027496">
    <property type="entry name" value="ARD_euk"/>
</dbReference>
<feature type="binding site" evidence="11">
    <location>
        <position position="216"/>
    </location>
    <ligand>
        <name>Ni(2+)</name>
        <dbReference type="ChEBI" id="CHEBI:49786"/>
        <note>for nickel-dependent acireductone dioxygenase activity</note>
    </ligand>
</feature>
<proteinExistence type="inferred from homology"/>
<evidence type="ECO:0000313" key="15">
    <source>
        <dbReference type="Proteomes" id="UP001215151"/>
    </source>
</evidence>
<keyword evidence="5 11" id="KW-0479">Metal-binding</keyword>
<dbReference type="GO" id="GO:0005506">
    <property type="term" value="F:iron ion binding"/>
    <property type="evidence" value="ECO:0007669"/>
    <property type="project" value="UniProtKB-UniRule"/>
</dbReference>
<evidence type="ECO:0000259" key="13">
    <source>
        <dbReference type="Pfam" id="PF18648"/>
    </source>
</evidence>
<keyword evidence="8 11" id="KW-0408">Iron</keyword>
<comment type="subcellular location">
    <subcellularLocation>
        <location evidence="11">Cytoplasm</location>
    </subcellularLocation>
    <subcellularLocation>
        <location evidence="11">Nucleus</location>
    </subcellularLocation>
</comment>
<dbReference type="CDD" id="cd02232">
    <property type="entry name" value="cupin_ARD"/>
    <property type="match status" value="1"/>
</dbReference>
<dbReference type="InterPro" id="IPR004313">
    <property type="entry name" value="ARD"/>
</dbReference>
<evidence type="ECO:0000313" key="14">
    <source>
        <dbReference type="EMBL" id="KAJ8495504.1"/>
    </source>
</evidence>
<accession>A0AAD7U3C9</accession>
<evidence type="ECO:0000256" key="6">
    <source>
        <dbReference type="ARBA" id="ARBA00022964"/>
    </source>
</evidence>
<dbReference type="InterPro" id="IPR041018">
    <property type="entry name" value="ADPRTs_Tse2"/>
</dbReference>
<feature type="binding site" evidence="11">
    <location>
        <position position="272"/>
    </location>
    <ligand>
        <name>Ni(2+)</name>
        <dbReference type="ChEBI" id="CHEBI:49786"/>
        <note>for nickel-dependent acireductone dioxygenase activity</note>
    </ligand>
</feature>
<comment type="cofactor">
    <cofactor evidence="11">
        <name>Fe(2+)</name>
        <dbReference type="ChEBI" id="CHEBI:29033"/>
    </cofactor>
    <cofactor evidence="11">
        <name>Ni(2+)</name>
        <dbReference type="ChEBI" id="CHEBI:49786"/>
    </cofactor>
    <text evidence="11">Binds either 1 Fe or Ni cation per monomer. Iron-binding promotes an acireductone dioxygenase reaction producing 2-keto-4-methylthiobutyrate, while nickel-binding promotes an acireductone dioxygenase reaction producing 3-(methylsulfanyl)propanoate.</text>
</comment>
<comment type="function">
    <text evidence="11">Catalyzes 2 different reactions between oxygen and the acireductone 1,2-dihydroxy-3-keto-5-methylthiopentene (DHK-MTPene) depending upon the metal bound in the active site. Fe-containing acireductone dioxygenase (Fe-ARD) produces formate and 2-keto-4-methylthiobutyrate (KMTB), the alpha-ketoacid precursor of methionine in the methionine recycle pathway. Ni-containing acireductone dioxygenase (Ni-ARD) produces methylthiopropionate, carbon monoxide and formate, and does not lie on the methionine recycle pathway.</text>
</comment>
<keyword evidence="15" id="KW-1185">Reference proteome</keyword>
<feature type="binding site" evidence="11">
    <location>
        <position position="214"/>
    </location>
    <ligand>
        <name>Ni(2+)</name>
        <dbReference type="ChEBI" id="CHEBI:49786"/>
        <note>for nickel-dependent acireductone dioxygenase activity</note>
    </ligand>
</feature>
<keyword evidence="9 11" id="KW-0486">Methionine biosynthesis</keyword>
<evidence type="ECO:0000256" key="9">
    <source>
        <dbReference type="ARBA" id="ARBA00023167"/>
    </source>
</evidence>
<dbReference type="GO" id="GO:0005634">
    <property type="term" value="C:nucleus"/>
    <property type="evidence" value="ECO:0007669"/>
    <property type="project" value="UniProtKB-SubCell"/>
</dbReference>
<dbReference type="Proteomes" id="UP001215151">
    <property type="component" value="Unassembled WGS sequence"/>
</dbReference>
<evidence type="ECO:0000256" key="10">
    <source>
        <dbReference type="ARBA" id="ARBA00023242"/>
    </source>
</evidence>
<evidence type="ECO:0000256" key="3">
    <source>
        <dbReference type="ARBA" id="ARBA00022596"/>
    </source>
</evidence>
<feature type="binding site" evidence="11">
    <location>
        <position position="272"/>
    </location>
    <ligand>
        <name>Fe(2+)</name>
        <dbReference type="ChEBI" id="CHEBI:29033"/>
        <note>for iron-dependent acireductone dioxygenase activity</note>
    </ligand>
</feature>
<evidence type="ECO:0000259" key="12">
    <source>
        <dbReference type="Pfam" id="PF07883"/>
    </source>
</evidence>
<dbReference type="EC" id="1.13.11.54" evidence="11"/>
<dbReference type="InterPro" id="IPR014710">
    <property type="entry name" value="RmlC-like_jellyroll"/>
</dbReference>
<dbReference type="EMBL" id="JAPEVG010000023">
    <property type="protein sequence ID" value="KAJ8495504.1"/>
    <property type="molecule type" value="Genomic_DNA"/>
</dbReference>
<evidence type="ECO:0000256" key="4">
    <source>
        <dbReference type="ARBA" id="ARBA00022605"/>
    </source>
</evidence>
<keyword evidence="6 11" id="KW-0223">Dioxygenase</keyword>
<comment type="caution">
    <text evidence="14">The sequence shown here is derived from an EMBL/GenBank/DDBJ whole genome shotgun (WGS) entry which is preliminary data.</text>
</comment>
<dbReference type="GO" id="GO:0005737">
    <property type="term" value="C:cytoplasm"/>
    <property type="evidence" value="ECO:0007669"/>
    <property type="project" value="UniProtKB-SubCell"/>
</dbReference>
<sequence length="340" mass="38612">MLSATLVNSSRSQLRLCAPKPATWSRLYATAPSGGRPLIGRYNHVPVELARVQSGRNVRLRDYETQKALKRFSYDLKLVDGKVMPADGPNFIGPNGCSLREPLSPTFQEVVRNFRGANILVYVLKEGTPLPDTLQILHEHSDHYSLQCTRPMTLDAALGVLYWRIPVETPGGWEPKINAIADERRYSSRDVVTANKDAFGPAFEEKMDMFFREHIHEDEEIRYLLEGSAFFDVRGKSTSSELGTDAEHTTDSWIRCHLEAGDMIILPAGIYHRFSLDEREHARTLRLFKVRPPSDRLADHWPDEPKWIAHYRGAETDKNPYRVEYLKTFSGAQMAQAVGA</sequence>
<keyword evidence="10 11" id="KW-0539">Nucleus</keyword>
<dbReference type="AlphaFoldDB" id="A0AAD7U3C9"/>
<dbReference type="GO" id="GO:0010309">
    <property type="term" value="F:acireductone dioxygenase [iron(II)-requiring] activity"/>
    <property type="evidence" value="ECO:0007669"/>
    <property type="project" value="UniProtKB-UniRule"/>
</dbReference>
<keyword evidence="4 11" id="KW-0028">Amino-acid biosynthesis</keyword>